<reference evidence="2 3" key="2">
    <citation type="submission" date="2019-07" db="EMBL/GenBank/DDBJ databases">
        <title>Algibacter marinivivus sp. nov., isolated from the surface of a marine red alga.</title>
        <authorList>
            <person name="Zhong X."/>
            <person name="Xu W."/>
            <person name="Zhang Y."/>
            <person name="Zhang Q."/>
            <person name="Du Z."/>
        </authorList>
    </citation>
    <scope>NUCLEOTIDE SEQUENCE [LARGE SCALE GENOMIC DNA]</scope>
    <source>
        <strain evidence="2 3">RU-4-M-4</strain>
    </source>
</reference>
<protein>
    <recommendedName>
        <fullName evidence="5">Lipoprotein</fullName>
    </recommendedName>
</protein>
<dbReference type="OrthoDB" id="1439856at2"/>
<dbReference type="Proteomes" id="UP000315145">
    <property type="component" value="Unassembled WGS sequence"/>
</dbReference>
<proteinExistence type="predicted"/>
<comment type="caution">
    <text evidence="1">The sequence shown here is derived from an EMBL/GenBank/DDBJ whole genome shotgun (WGS) entry which is preliminary data.</text>
</comment>
<reference evidence="1 4" key="1">
    <citation type="journal article" date="2015" name="Int. J. Syst. Evol. Microbiol.">
        <title>Algibacter amylolyticus sp. nov., isolated from intertidal sediment.</title>
        <authorList>
            <person name="Zhang D.C."/>
            <person name="Wu J."/>
            <person name="Neuner K."/>
            <person name="Yao J."/>
            <person name="Margesin R."/>
        </authorList>
    </citation>
    <scope>NUCLEOTIDE SEQUENCE [LARGE SCALE GENOMIC DNA]</scope>
    <source>
        <strain evidence="1 4">RU-4-M-4</strain>
    </source>
</reference>
<evidence type="ECO:0000313" key="3">
    <source>
        <dbReference type="Proteomes" id="UP000315145"/>
    </source>
</evidence>
<evidence type="ECO:0000313" key="1">
    <source>
        <dbReference type="EMBL" id="KAA5822473.1"/>
    </source>
</evidence>
<organism evidence="1 4">
    <name type="scientific">Algibacter amylolyticus</name>
    <dbReference type="NCBI Taxonomy" id="1608400"/>
    <lineage>
        <taxon>Bacteria</taxon>
        <taxon>Pseudomonadati</taxon>
        <taxon>Bacteroidota</taxon>
        <taxon>Flavobacteriia</taxon>
        <taxon>Flavobacteriales</taxon>
        <taxon>Flavobacteriaceae</taxon>
        <taxon>Algibacter</taxon>
    </lineage>
</organism>
<dbReference type="AlphaFoldDB" id="A0A5M7AYP4"/>
<evidence type="ECO:0000313" key="2">
    <source>
        <dbReference type="EMBL" id="TSJ73623.1"/>
    </source>
</evidence>
<evidence type="ECO:0000313" key="4">
    <source>
        <dbReference type="Proteomes" id="UP000322315"/>
    </source>
</evidence>
<reference evidence="1" key="3">
    <citation type="submission" date="2019-09" db="EMBL/GenBank/DDBJ databases">
        <authorList>
            <person name="Zhang D.-C."/>
        </authorList>
    </citation>
    <scope>NUCLEOTIDE SEQUENCE</scope>
    <source>
        <strain evidence="1">RU-4-M-4</strain>
    </source>
</reference>
<dbReference type="Proteomes" id="UP000322315">
    <property type="component" value="Unassembled WGS sequence"/>
</dbReference>
<sequence length="194" mass="22480">MKKLIPFIILILIFGCKNSSENKTEIVKELDFNKHLTDQINYPLKKLNLKPITELKSKTLRIWKFPGGGAAFEQMIEFNKAKSELIFHSYLLEEYENYAELSKLNFSKIVNDAKLKNELNSVISNSDFINTKNSDEYCKPFIGCADLFLIEFTDGKIITKFTISHDIEKCVNPKAENAKRIFKIVNQILNKYSR</sequence>
<name>A0A5M7AYP4_9FLAO</name>
<keyword evidence="3" id="KW-1185">Reference proteome</keyword>
<gene>
    <name evidence="1" type="ORF">F2B50_15120</name>
    <name evidence="2" type="ORF">FPF71_15120</name>
</gene>
<dbReference type="RefSeq" id="WP_144117755.1">
    <property type="nucleotide sequence ID" value="NZ_JACHGE010000007.1"/>
</dbReference>
<dbReference type="EMBL" id="VMBF01000009">
    <property type="protein sequence ID" value="TSJ73623.1"/>
    <property type="molecule type" value="Genomic_DNA"/>
</dbReference>
<dbReference type="PROSITE" id="PS51257">
    <property type="entry name" value="PROKAR_LIPOPROTEIN"/>
    <property type="match status" value="1"/>
</dbReference>
<accession>A0A5M7AYP4</accession>
<evidence type="ECO:0008006" key="5">
    <source>
        <dbReference type="Google" id="ProtNLM"/>
    </source>
</evidence>
<dbReference type="EMBL" id="VWRS01000009">
    <property type="protein sequence ID" value="KAA5822473.1"/>
    <property type="molecule type" value="Genomic_DNA"/>
</dbReference>